<organism evidence="1">
    <name type="scientific">bioreactor metagenome</name>
    <dbReference type="NCBI Taxonomy" id="1076179"/>
    <lineage>
        <taxon>unclassified sequences</taxon>
        <taxon>metagenomes</taxon>
        <taxon>ecological metagenomes</taxon>
    </lineage>
</organism>
<protein>
    <submittedName>
        <fullName evidence="1">Uncharacterized protein</fullName>
    </submittedName>
</protein>
<reference evidence="1" key="1">
    <citation type="submission" date="2019-08" db="EMBL/GenBank/DDBJ databases">
        <authorList>
            <person name="Kucharzyk K."/>
            <person name="Murdoch R.W."/>
            <person name="Higgins S."/>
            <person name="Loffler F."/>
        </authorList>
    </citation>
    <scope>NUCLEOTIDE SEQUENCE</scope>
</reference>
<name>A0A645CPV1_9ZZZZ</name>
<dbReference type="AlphaFoldDB" id="A0A645CPV1"/>
<gene>
    <name evidence="1" type="ORF">SDC9_126137</name>
</gene>
<comment type="caution">
    <text evidence="1">The sequence shown here is derived from an EMBL/GenBank/DDBJ whole genome shotgun (WGS) entry which is preliminary data.</text>
</comment>
<proteinExistence type="predicted"/>
<accession>A0A645CPV1</accession>
<sequence length="107" mass="11954">MRDHFLRCGNDRFEIDLEGISFLQVIGICCSRMDLANITDIGIAHIDGSRSARMHPFQVFGSFETDLIAQAHRFEIPIQYPLGMVKIDGFGSHLPILLVGHSCQHTG</sequence>
<dbReference type="EMBL" id="VSSQ01029116">
    <property type="protein sequence ID" value="MPM79106.1"/>
    <property type="molecule type" value="Genomic_DNA"/>
</dbReference>
<evidence type="ECO:0000313" key="1">
    <source>
        <dbReference type="EMBL" id="MPM79106.1"/>
    </source>
</evidence>